<accession>A0A0M8K4P2</accession>
<feature type="domain" description="Aminotransferase class V" evidence="1">
    <location>
        <begin position="22"/>
        <end position="371"/>
    </location>
</feature>
<dbReference type="EMBL" id="BBZA01000001">
    <property type="protein sequence ID" value="GAP61583.1"/>
    <property type="molecule type" value="Genomic_DNA"/>
</dbReference>
<organism evidence="2 4">
    <name type="scientific">Ardenticatena maritima</name>
    <dbReference type="NCBI Taxonomy" id="872965"/>
    <lineage>
        <taxon>Bacteria</taxon>
        <taxon>Bacillati</taxon>
        <taxon>Chloroflexota</taxon>
        <taxon>Ardenticatenia</taxon>
        <taxon>Ardenticatenales</taxon>
        <taxon>Ardenticatenaceae</taxon>
        <taxon>Ardenticatena</taxon>
    </lineage>
</organism>
<dbReference type="PANTHER" id="PTHR43586:SF15">
    <property type="entry name" value="BLR3095 PROTEIN"/>
    <property type="match status" value="1"/>
</dbReference>
<proteinExistence type="predicted"/>
<dbReference type="PATRIC" id="fig|872965.6.peg.2730"/>
<comment type="caution">
    <text evidence="2">The sequence shown here is derived from an EMBL/GenBank/DDBJ whole genome shotgun (WGS) entry which is preliminary data.</text>
</comment>
<evidence type="ECO:0000259" key="1">
    <source>
        <dbReference type="Pfam" id="PF00266"/>
    </source>
</evidence>
<dbReference type="Pfam" id="PF00266">
    <property type="entry name" value="Aminotran_5"/>
    <property type="match status" value="1"/>
</dbReference>
<dbReference type="InterPro" id="IPR000192">
    <property type="entry name" value="Aminotrans_V_dom"/>
</dbReference>
<dbReference type="Gene3D" id="3.90.1150.10">
    <property type="entry name" value="Aspartate Aminotransferase, domain 1"/>
    <property type="match status" value="1"/>
</dbReference>
<dbReference type="EMBL" id="LGKN01000006">
    <property type="protein sequence ID" value="KPL87128.1"/>
    <property type="molecule type" value="Genomic_DNA"/>
</dbReference>
<dbReference type="InterPro" id="IPR015422">
    <property type="entry name" value="PyrdxlP-dep_Trfase_small"/>
</dbReference>
<dbReference type="RefSeq" id="WP_054491542.1">
    <property type="nucleotide sequence ID" value="NZ_BBZA01000001.1"/>
</dbReference>
<evidence type="ECO:0000313" key="4">
    <source>
        <dbReference type="Proteomes" id="UP000037784"/>
    </source>
</evidence>
<sequence length="382" mass="42359">MALVPGSDAARALFPITQHAAYLDHAAVSPLNVRTAQAVQDWIDARMQHGHPPAFANPDLLPSFRQRVAAFFHAHPDEIAFTRNTSEGLLLVARGLPWREGDNLVTAETEFTANVYPWRNLEAAGVEIRRVPARDGRIDPREIVAAMDERTRLLALSYVEFFTGYRNPIAELAEEAHRRDVLVCVDVIQAAGVLPIDVQAMGIDFMAAGGPKWLMGPLGAGIFYVRRELLDLLDPRAYGWLGTVNPMNFFDYDMPLSPTASRYEHGTLAWPSLVGLMESIALLSEVGVAQIAEYVLALTGRLIEALLERGMQVVTPHARDEERAGIVTFQHPRVPAEQVWERLKAADVHVSVRGPGIRVSPHFYNTWADIERLLAVLDEIGV</sequence>
<dbReference type="InterPro" id="IPR015424">
    <property type="entry name" value="PyrdxlP-dep_Trfase"/>
</dbReference>
<dbReference type="Proteomes" id="UP000037784">
    <property type="component" value="Unassembled WGS sequence"/>
</dbReference>
<gene>
    <name evidence="2" type="ORF">ARMA_0006</name>
    <name evidence="3" type="ORF">SE16_11325</name>
</gene>
<dbReference type="OrthoDB" id="9804366at2"/>
<reference evidence="3 5" key="2">
    <citation type="submission" date="2015-07" db="EMBL/GenBank/DDBJ databases">
        <title>Whole genome sequence of Ardenticatena maritima DSM 23922.</title>
        <authorList>
            <person name="Hemp J."/>
            <person name="Ward L.M."/>
            <person name="Pace L.A."/>
            <person name="Fischer W.W."/>
        </authorList>
    </citation>
    <scope>NUCLEOTIDE SEQUENCE [LARGE SCALE GENOMIC DNA]</scope>
    <source>
        <strain evidence="3 5">110S</strain>
    </source>
</reference>
<evidence type="ECO:0000313" key="2">
    <source>
        <dbReference type="EMBL" id="GAP61583.1"/>
    </source>
</evidence>
<dbReference type="AlphaFoldDB" id="A0A0M8K4P2"/>
<dbReference type="Gene3D" id="3.40.640.10">
    <property type="entry name" value="Type I PLP-dependent aspartate aminotransferase-like (Major domain)"/>
    <property type="match status" value="1"/>
</dbReference>
<reference evidence="2 4" key="1">
    <citation type="journal article" date="2015" name="Genome Announc.">
        <title>Draft Genome Sequence of a Heterotrophic Facultative Anaerobic Thermophilic Bacterium, Ardenticatena maritima Strain 110ST.</title>
        <authorList>
            <person name="Kawaichi S."/>
            <person name="Yoshida T."/>
            <person name="Sako Y."/>
            <person name="Nakamura R."/>
        </authorList>
    </citation>
    <scope>NUCLEOTIDE SEQUENCE [LARGE SCALE GENOMIC DNA]</scope>
    <source>
        <strain evidence="2 4">110S</strain>
    </source>
</reference>
<dbReference type="PANTHER" id="PTHR43586">
    <property type="entry name" value="CYSTEINE DESULFURASE"/>
    <property type="match status" value="1"/>
</dbReference>
<dbReference type="InParanoid" id="A0A0M8K4P2"/>
<keyword evidence="4" id="KW-1185">Reference proteome</keyword>
<dbReference type="FunCoup" id="A0A0M8K4P2">
    <property type="interactions" value="34"/>
</dbReference>
<protein>
    <recommendedName>
        <fullName evidence="1">Aminotransferase class V domain-containing protein</fullName>
    </recommendedName>
</protein>
<dbReference type="InterPro" id="IPR015421">
    <property type="entry name" value="PyrdxlP-dep_Trfase_major"/>
</dbReference>
<reference evidence="4" key="3">
    <citation type="submission" date="2015-08" db="EMBL/GenBank/DDBJ databases">
        <title>Draft Genome Sequence of a Heterotrophic Facultative Anaerobic Bacterium Ardenticatena maritima Strain 110S.</title>
        <authorList>
            <person name="Kawaichi S."/>
            <person name="Yoshida T."/>
            <person name="Sako Y."/>
            <person name="Nakamura R."/>
        </authorList>
    </citation>
    <scope>NUCLEOTIDE SEQUENCE [LARGE SCALE GENOMIC DNA]</scope>
    <source>
        <strain evidence="4">110S</strain>
    </source>
</reference>
<dbReference type="STRING" id="872965.SE16_11325"/>
<evidence type="ECO:0000313" key="5">
    <source>
        <dbReference type="Proteomes" id="UP000050502"/>
    </source>
</evidence>
<dbReference type="Proteomes" id="UP000050502">
    <property type="component" value="Unassembled WGS sequence"/>
</dbReference>
<evidence type="ECO:0000313" key="3">
    <source>
        <dbReference type="EMBL" id="KPL87128.1"/>
    </source>
</evidence>
<dbReference type="SUPFAM" id="SSF53383">
    <property type="entry name" value="PLP-dependent transferases"/>
    <property type="match status" value="1"/>
</dbReference>
<name>A0A0M8K4P2_9CHLR</name>